<dbReference type="VEuPathDB" id="AmoebaDB:EDI_308610"/>
<dbReference type="GO" id="GO:0005085">
    <property type="term" value="F:guanyl-nucleotide exchange factor activity"/>
    <property type="evidence" value="ECO:0007669"/>
    <property type="project" value="UniProtKB-KW"/>
</dbReference>
<gene>
    <name evidence="13" type="ORF">EDI_308610</name>
</gene>
<dbReference type="InterPro" id="IPR001849">
    <property type="entry name" value="PH_domain"/>
</dbReference>
<accession>B0EP00</accession>
<dbReference type="InterPro" id="IPR001331">
    <property type="entry name" value="GDS_CDC24_CS"/>
</dbReference>
<dbReference type="SUPFAM" id="SSF57903">
    <property type="entry name" value="FYVE/PHD zinc finger"/>
    <property type="match status" value="1"/>
</dbReference>
<comment type="subcellular location">
    <subcellularLocation>
        <location evidence="1">Cytoplasm</location>
        <location evidence="1">Cytoskeleton</location>
    </subcellularLocation>
</comment>
<dbReference type="PROSITE" id="PS50178">
    <property type="entry name" value="ZF_FYVE"/>
    <property type="match status" value="1"/>
</dbReference>
<dbReference type="EMBL" id="DS550176">
    <property type="protein sequence ID" value="EDR23739.1"/>
    <property type="molecule type" value="Genomic_DNA"/>
</dbReference>
<dbReference type="Pfam" id="PF01363">
    <property type="entry name" value="FYVE"/>
    <property type="match status" value="1"/>
</dbReference>
<organism evidence="14">
    <name type="scientific">Entamoeba dispar (strain ATCC PRA-260 / SAW760)</name>
    <dbReference type="NCBI Taxonomy" id="370354"/>
    <lineage>
        <taxon>Eukaryota</taxon>
        <taxon>Amoebozoa</taxon>
        <taxon>Evosea</taxon>
        <taxon>Archamoebae</taxon>
        <taxon>Mastigamoebida</taxon>
        <taxon>Entamoebidae</taxon>
        <taxon>Entamoeba</taxon>
    </lineage>
</organism>
<evidence type="ECO:0000313" key="14">
    <source>
        <dbReference type="Proteomes" id="UP000008076"/>
    </source>
</evidence>
<dbReference type="SMART" id="SM00325">
    <property type="entry name" value="RhoGEF"/>
    <property type="match status" value="1"/>
</dbReference>
<dbReference type="GO" id="GO:0000285">
    <property type="term" value="F:1-phosphatidylinositol-3-phosphate 5-kinase activity"/>
    <property type="evidence" value="ECO:0007669"/>
    <property type="project" value="UniProtKB-EC"/>
</dbReference>
<keyword evidence="7" id="KW-0206">Cytoskeleton</keyword>
<dbReference type="eggNOG" id="KOG1729">
    <property type="taxonomic scope" value="Eukaryota"/>
</dbReference>
<dbReference type="Gene3D" id="1.20.900.10">
    <property type="entry name" value="Dbl homology (DH) domain"/>
    <property type="match status" value="1"/>
</dbReference>
<feature type="domain" description="PH" evidence="10">
    <location>
        <begin position="252"/>
        <end position="348"/>
    </location>
</feature>
<feature type="domain" description="FYVE-type" evidence="12">
    <location>
        <begin position="371"/>
        <end position="429"/>
    </location>
</feature>
<evidence type="ECO:0000313" key="13">
    <source>
        <dbReference type="EMBL" id="EDR23739.1"/>
    </source>
</evidence>
<dbReference type="InterPro" id="IPR000219">
    <property type="entry name" value="DH_dom"/>
</dbReference>
<dbReference type="PROSITE" id="PS50010">
    <property type="entry name" value="DH_2"/>
    <property type="match status" value="1"/>
</dbReference>
<dbReference type="OrthoDB" id="660555at2759"/>
<dbReference type="AlphaFoldDB" id="B0EP00"/>
<proteinExistence type="predicted"/>
<evidence type="ECO:0000256" key="2">
    <source>
        <dbReference type="ARBA" id="ARBA00022490"/>
    </source>
</evidence>
<dbReference type="SUPFAM" id="SSF50729">
    <property type="entry name" value="PH domain-like"/>
    <property type="match status" value="1"/>
</dbReference>
<evidence type="ECO:0000256" key="1">
    <source>
        <dbReference type="ARBA" id="ARBA00004245"/>
    </source>
</evidence>
<dbReference type="KEGG" id="edi:EDI_308610"/>
<dbReference type="InterPro" id="IPR011011">
    <property type="entry name" value="Znf_FYVE_PHD"/>
</dbReference>
<dbReference type="Pfam" id="PF00621">
    <property type="entry name" value="RhoGEF"/>
    <property type="match status" value="1"/>
</dbReference>
<dbReference type="InterPro" id="IPR035899">
    <property type="entry name" value="DBL_dom_sf"/>
</dbReference>
<dbReference type="GO" id="GO:0035556">
    <property type="term" value="P:intracellular signal transduction"/>
    <property type="evidence" value="ECO:0007669"/>
    <property type="project" value="InterPro"/>
</dbReference>
<feature type="compositionally biased region" description="Polar residues" evidence="9">
    <location>
        <begin position="591"/>
        <end position="600"/>
    </location>
</feature>
<feature type="compositionally biased region" description="Basic and acidic residues" evidence="9">
    <location>
        <begin position="14"/>
        <end position="32"/>
    </location>
</feature>
<dbReference type="Pfam" id="PF00169">
    <property type="entry name" value="PH"/>
    <property type="match status" value="1"/>
</dbReference>
<feature type="compositionally biased region" description="Polar residues" evidence="9">
    <location>
        <begin position="513"/>
        <end position="533"/>
    </location>
</feature>
<keyword evidence="3" id="KW-0344">Guanine-nucleotide releasing factor</keyword>
<sequence>MSESINVIDPLTKPIEKNNTEKEKGEENEEGKIKEKISKRERIVDEIYTTEESYVKTLEQCIEYYYKPFLQCSELNETRKNEIFLYLPEVLSTATAFLKDMESYRNNKILENKVVDCFKRFIPYLKVYKMFIGNNEICLHALAAIEKSPIVLSFLEQCRVKIPGKNQQPLRSILIMPVQRIPRYVLLLKDLLKNTDVTHSQYPIIQGVLKEVEELAQVCNAALLNTERMLKMFKIRDSIRGYSGELVNSSRYFVKEGFLTKQCRKTPKPRYFILFNDQLIYGTETMGIVTVSDDRIIDLLDCIITDIQDSPTRKFAFQIQSGNRSFVVFAKNQEDKKEWLDALNKSIEKQNGTITAKNTRSTVVRPVFKPDNEALNCELCHIDFTFVRRRHHCRACGRCICGECSKWKMPIPPNNTLERVCAKCFDLYNKNRLKQKDISTREKRLDTEMSKRSIFEQQKILSGGDINDSQQNDDWQEFEDIEFDKKPSPRSLSSTSVPPSQPLQPKRSPSPVVGSTLQKTPLQHSASMQSVPSSHHPEPKRKPPLPPNKPIPTPQPKQQLSHSGVASSSNLSVTQPPKKMPPQVPNKLRTSESTLTQSAPLHQKSLSRLSENNRLSYKSRPLPQLPVKPDTSKPEII</sequence>
<reference evidence="14" key="1">
    <citation type="submission" date="2007-12" db="EMBL/GenBank/DDBJ databases">
        <title>Annotation of Entamoeba dispar SAW760.</title>
        <authorList>
            <person name="Lorenzi H."/>
            <person name="Inman J."/>
            <person name="Schobel S."/>
            <person name="Amedeo P."/>
            <person name="Caler E."/>
        </authorList>
    </citation>
    <scope>NUCLEOTIDE SEQUENCE [LARGE SCALE GENOMIC DNA]</scope>
    <source>
        <strain evidence="14">ATCC PRA-260 / SAW760</strain>
    </source>
</reference>
<protein>
    <submittedName>
        <fullName evidence="13">Rho/RAC guanine nucleotide exchange factor, putative</fullName>
        <ecNumber evidence="13">2.3.1.48</ecNumber>
        <ecNumber evidence="13">2.7.1.150</ecNumber>
        <ecNumber evidence="13">2.7.11.1</ecNumber>
    </submittedName>
</protein>
<feature type="domain" description="DH" evidence="11">
    <location>
        <begin position="39"/>
        <end position="222"/>
    </location>
</feature>
<feature type="compositionally biased region" description="Pro residues" evidence="9">
    <location>
        <begin position="544"/>
        <end position="555"/>
    </location>
</feature>
<evidence type="ECO:0000256" key="4">
    <source>
        <dbReference type="ARBA" id="ARBA00022723"/>
    </source>
</evidence>
<dbReference type="GO" id="GO:0008270">
    <property type="term" value="F:zinc ion binding"/>
    <property type="evidence" value="ECO:0007669"/>
    <property type="project" value="UniProtKB-KW"/>
</dbReference>
<evidence type="ECO:0000256" key="8">
    <source>
        <dbReference type="PROSITE-ProRule" id="PRU00091"/>
    </source>
</evidence>
<evidence type="ECO:0000256" key="5">
    <source>
        <dbReference type="ARBA" id="ARBA00022771"/>
    </source>
</evidence>
<evidence type="ECO:0000256" key="7">
    <source>
        <dbReference type="ARBA" id="ARBA00023212"/>
    </source>
</evidence>
<dbReference type="EC" id="2.3.1.48" evidence="13"/>
<dbReference type="GO" id="GO:0005737">
    <property type="term" value="C:cytoplasm"/>
    <property type="evidence" value="ECO:0007669"/>
    <property type="project" value="TreeGrafter"/>
</dbReference>
<keyword evidence="13" id="KW-0808">Transferase</keyword>
<dbReference type="InterPro" id="IPR013083">
    <property type="entry name" value="Znf_RING/FYVE/PHD"/>
</dbReference>
<dbReference type="EC" id="2.7.1.150" evidence="13"/>
<dbReference type="GO" id="GO:0004674">
    <property type="term" value="F:protein serine/threonine kinase activity"/>
    <property type="evidence" value="ECO:0007669"/>
    <property type="project" value="UniProtKB-EC"/>
</dbReference>
<dbReference type="Gene3D" id="2.30.29.30">
    <property type="entry name" value="Pleckstrin-homology domain (PH domain)/Phosphotyrosine-binding domain (PTB)"/>
    <property type="match status" value="1"/>
</dbReference>
<dbReference type="InterPro" id="IPR000306">
    <property type="entry name" value="Znf_FYVE"/>
</dbReference>
<dbReference type="GeneID" id="5885007"/>
<keyword evidence="14" id="KW-1185">Reference proteome</keyword>
<dbReference type="PANTHER" id="PTHR12673:SF263">
    <property type="entry name" value="PLECKSTRIN DOMAIN-CONTAINING PROTEIN"/>
    <property type="match status" value="1"/>
</dbReference>
<dbReference type="Gene3D" id="3.30.40.10">
    <property type="entry name" value="Zinc/RING finger domain, C3HC4 (zinc finger)"/>
    <property type="match status" value="1"/>
</dbReference>
<dbReference type="InterPro" id="IPR037871">
    <property type="entry name" value="PH_Phafin"/>
</dbReference>
<dbReference type="InterPro" id="IPR051092">
    <property type="entry name" value="FYVE_RhoGEF_PH"/>
</dbReference>
<dbReference type="SMART" id="SM00064">
    <property type="entry name" value="FYVE"/>
    <property type="match status" value="1"/>
</dbReference>
<keyword evidence="2" id="KW-0963">Cytoplasm</keyword>
<dbReference type="InterPro" id="IPR017455">
    <property type="entry name" value="Znf_FYVE-rel"/>
</dbReference>
<dbReference type="EC" id="2.7.11.1" evidence="13"/>
<name>B0EP00_ENTDS</name>
<dbReference type="OMA" id="ALNCELC"/>
<evidence type="ECO:0000256" key="3">
    <source>
        <dbReference type="ARBA" id="ARBA00022658"/>
    </source>
</evidence>
<keyword evidence="4" id="KW-0479">Metal-binding</keyword>
<dbReference type="CDD" id="cd01218">
    <property type="entry name" value="PH_Phafin2-like"/>
    <property type="match status" value="1"/>
</dbReference>
<dbReference type="PROSITE" id="PS50003">
    <property type="entry name" value="PH_DOMAIN"/>
    <property type="match status" value="1"/>
</dbReference>
<feature type="region of interest" description="Disordered" evidence="9">
    <location>
        <begin position="1"/>
        <end position="32"/>
    </location>
</feature>
<dbReference type="GO" id="GO:0005856">
    <property type="term" value="C:cytoskeleton"/>
    <property type="evidence" value="ECO:0007669"/>
    <property type="project" value="UniProtKB-SubCell"/>
</dbReference>
<evidence type="ECO:0000256" key="9">
    <source>
        <dbReference type="SAM" id="MobiDB-lite"/>
    </source>
</evidence>
<dbReference type="CDD" id="cd00160">
    <property type="entry name" value="RhoGEF"/>
    <property type="match status" value="1"/>
</dbReference>
<dbReference type="InterPro" id="IPR011993">
    <property type="entry name" value="PH-like_dom_sf"/>
</dbReference>
<keyword evidence="5 8" id="KW-0863">Zinc-finger</keyword>
<dbReference type="PROSITE" id="PS00741">
    <property type="entry name" value="DH_1"/>
    <property type="match status" value="1"/>
</dbReference>
<evidence type="ECO:0000259" key="11">
    <source>
        <dbReference type="PROSITE" id="PS50010"/>
    </source>
</evidence>
<evidence type="ECO:0000259" key="12">
    <source>
        <dbReference type="PROSITE" id="PS50178"/>
    </source>
</evidence>
<dbReference type="SMART" id="SM00233">
    <property type="entry name" value="PH"/>
    <property type="match status" value="1"/>
</dbReference>
<feature type="region of interest" description="Disordered" evidence="9">
    <location>
        <begin position="485"/>
        <end position="637"/>
    </location>
</feature>
<dbReference type="SUPFAM" id="SSF48065">
    <property type="entry name" value="DBL homology domain (DH-domain)"/>
    <property type="match status" value="1"/>
</dbReference>
<dbReference type="RefSeq" id="XP_001739862.1">
    <property type="nucleotide sequence ID" value="XM_001739810.1"/>
</dbReference>
<dbReference type="Proteomes" id="UP000008076">
    <property type="component" value="Unassembled WGS sequence"/>
</dbReference>
<keyword evidence="6" id="KW-0862">Zinc</keyword>
<dbReference type="PANTHER" id="PTHR12673">
    <property type="entry name" value="FACIOGENITAL DYSPLASIA PROTEIN"/>
    <property type="match status" value="1"/>
</dbReference>
<evidence type="ECO:0000256" key="6">
    <source>
        <dbReference type="ARBA" id="ARBA00022833"/>
    </source>
</evidence>
<feature type="compositionally biased region" description="Low complexity" evidence="9">
    <location>
        <begin position="606"/>
        <end position="616"/>
    </location>
</feature>
<feature type="compositionally biased region" description="Polar residues" evidence="9">
    <location>
        <begin position="558"/>
        <end position="575"/>
    </location>
</feature>
<evidence type="ECO:0000259" key="10">
    <source>
        <dbReference type="PROSITE" id="PS50003"/>
    </source>
</evidence>
<dbReference type="GO" id="GO:0061733">
    <property type="term" value="F:protein-lysine-acetyltransferase activity"/>
    <property type="evidence" value="ECO:0007669"/>
    <property type="project" value="UniProtKB-EC"/>
</dbReference>
<keyword evidence="13" id="KW-0012">Acyltransferase</keyword>